<dbReference type="GO" id="GO:0006680">
    <property type="term" value="P:glucosylceramide catabolic process"/>
    <property type="evidence" value="ECO:0007669"/>
    <property type="project" value="TreeGrafter"/>
</dbReference>
<evidence type="ECO:0000259" key="10">
    <source>
        <dbReference type="Pfam" id="PF17189"/>
    </source>
</evidence>
<dbReference type="PRINTS" id="PR00843">
    <property type="entry name" value="GLHYDRLASE30"/>
</dbReference>
<dbReference type="Proteomes" id="UP000783686">
    <property type="component" value="Unassembled WGS sequence"/>
</dbReference>
<feature type="chain" id="PRO_5035595548" description="Glucosylceramidase" evidence="8">
    <location>
        <begin position="21"/>
        <end position="1456"/>
    </location>
</feature>
<evidence type="ECO:0000256" key="4">
    <source>
        <dbReference type="ARBA" id="ARBA00022729"/>
    </source>
</evidence>
<comment type="similarity">
    <text evidence="2 6">Belongs to the glycosyl hydrolase 30 family.</text>
</comment>
<gene>
    <name evidence="11" type="ORF">BOKJ2_LOCUS11663</name>
</gene>
<dbReference type="GO" id="GO:0016020">
    <property type="term" value="C:membrane"/>
    <property type="evidence" value="ECO:0007669"/>
    <property type="project" value="GOC"/>
</dbReference>
<organism evidence="11 12">
    <name type="scientific">Bursaphelenchus okinawaensis</name>
    <dbReference type="NCBI Taxonomy" id="465554"/>
    <lineage>
        <taxon>Eukaryota</taxon>
        <taxon>Metazoa</taxon>
        <taxon>Ecdysozoa</taxon>
        <taxon>Nematoda</taxon>
        <taxon>Chromadorea</taxon>
        <taxon>Rhabditida</taxon>
        <taxon>Tylenchina</taxon>
        <taxon>Tylenchomorpha</taxon>
        <taxon>Aphelenchoidea</taxon>
        <taxon>Aphelenchoididae</taxon>
        <taxon>Bursaphelenchus</taxon>
    </lineage>
</organism>
<reference evidence="11" key="1">
    <citation type="submission" date="2020-09" db="EMBL/GenBank/DDBJ databases">
        <authorList>
            <person name="Kikuchi T."/>
        </authorList>
    </citation>
    <scope>NUCLEOTIDE SEQUENCE</scope>
    <source>
        <strain evidence="11">SH1</strain>
    </source>
</reference>
<dbReference type="OrthoDB" id="5833531at2759"/>
<keyword evidence="4 8" id="KW-0732">Signal</keyword>
<evidence type="ECO:0000313" key="12">
    <source>
        <dbReference type="Proteomes" id="UP000614601"/>
    </source>
</evidence>
<keyword evidence="6" id="KW-0746">Sphingolipid metabolism</keyword>
<evidence type="ECO:0000256" key="5">
    <source>
        <dbReference type="ARBA" id="ARBA00022801"/>
    </source>
</evidence>
<feature type="region of interest" description="Disordered" evidence="7">
    <location>
        <begin position="825"/>
        <end position="855"/>
    </location>
</feature>
<evidence type="ECO:0000256" key="3">
    <source>
        <dbReference type="ARBA" id="ARBA00012658"/>
    </source>
</evidence>
<dbReference type="EMBL" id="CAJFCW020000005">
    <property type="protein sequence ID" value="CAG9121124.1"/>
    <property type="molecule type" value="Genomic_DNA"/>
</dbReference>
<proteinExistence type="inferred from homology"/>
<dbReference type="PANTHER" id="PTHR11069:SF23">
    <property type="entry name" value="LYSOSOMAL ACID GLUCOSYLCERAMIDASE"/>
    <property type="match status" value="1"/>
</dbReference>
<evidence type="ECO:0000256" key="1">
    <source>
        <dbReference type="ARBA" id="ARBA00001013"/>
    </source>
</evidence>
<comment type="caution">
    <text evidence="11">The sequence shown here is derived from an EMBL/GenBank/DDBJ whole genome shotgun (WGS) entry which is preliminary data.</text>
</comment>
<evidence type="ECO:0000313" key="11">
    <source>
        <dbReference type="EMBL" id="CAD5225608.1"/>
    </source>
</evidence>
<comment type="catalytic activity">
    <reaction evidence="1">
        <text>a beta-D-glucosyl-(1&lt;-&gt;1')-N-acylsphing-4-enine + H2O = an N-acylsphing-4-enine + D-glucose</text>
        <dbReference type="Rhea" id="RHEA:13269"/>
        <dbReference type="ChEBI" id="CHEBI:4167"/>
        <dbReference type="ChEBI" id="CHEBI:15377"/>
        <dbReference type="ChEBI" id="CHEBI:22801"/>
        <dbReference type="ChEBI" id="CHEBI:52639"/>
        <dbReference type="EC" id="3.2.1.45"/>
    </reaction>
    <physiologicalReaction direction="left-to-right" evidence="1">
        <dbReference type="Rhea" id="RHEA:13270"/>
    </physiologicalReaction>
</comment>
<dbReference type="PANTHER" id="PTHR11069">
    <property type="entry name" value="GLUCOSYLCERAMIDASE"/>
    <property type="match status" value="1"/>
</dbReference>
<dbReference type="InterPro" id="IPR017853">
    <property type="entry name" value="GH"/>
</dbReference>
<evidence type="ECO:0000256" key="6">
    <source>
        <dbReference type="RuleBase" id="RU361188"/>
    </source>
</evidence>
<feature type="compositionally biased region" description="Basic and acidic residues" evidence="7">
    <location>
        <begin position="1421"/>
        <end position="1431"/>
    </location>
</feature>
<dbReference type="InterPro" id="IPR033452">
    <property type="entry name" value="GH30_C"/>
</dbReference>
<dbReference type="Pfam" id="PF17189">
    <property type="entry name" value="Glyco_hydro_30C"/>
    <property type="match status" value="1"/>
</dbReference>
<dbReference type="InterPro" id="IPR033453">
    <property type="entry name" value="Glyco_hydro_30_TIM-barrel"/>
</dbReference>
<evidence type="ECO:0000256" key="2">
    <source>
        <dbReference type="ARBA" id="ARBA00005382"/>
    </source>
</evidence>
<protein>
    <recommendedName>
        <fullName evidence="3 6">Glucosylceramidase</fullName>
        <ecNumber evidence="3 6">3.2.1.45</ecNumber>
    </recommendedName>
</protein>
<keyword evidence="6" id="KW-0326">Glycosidase</keyword>
<feature type="compositionally biased region" description="Basic residues" evidence="7">
    <location>
        <begin position="835"/>
        <end position="847"/>
    </location>
</feature>
<feature type="region of interest" description="Disordered" evidence="7">
    <location>
        <begin position="1409"/>
        <end position="1431"/>
    </location>
</feature>
<keyword evidence="6" id="KW-0443">Lipid metabolism</keyword>
<accession>A0A811LBU3</accession>
<feature type="domain" description="Glycosyl hydrolase family 30 beta sandwich" evidence="10">
    <location>
        <begin position="457"/>
        <end position="505"/>
    </location>
</feature>
<evidence type="ECO:0000259" key="9">
    <source>
        <dbReference type="Pfam" id="PF02055"/>
    </source>
</evidence>
<keyword evidence="12" id="KW-1185">Reference proteome</keyword>
<dbReference type="InterPro" id="IPR001139">
    <property type="entry name" value="Glyco_hydro_30"/>
</dbReference>
<keyword evidence="5 6" id="KW-0378">Hydrolase</keyword>
<dbReference type="Pfam" id="PF02055">
    <property type="entry name" value="Glyco_hydro_30"/>
    <property type="match status" value="1"/>
</dbReference>
<dbReference type="GO" id="GO:0004348">
    <property type="term" value="F:glucosylceramidase activity"/>
    <property type="evidence" value="ECO:0007669"/>
    <property type="project" value="UniProtKB-EC"/>
</dbReference>
<name>A0A811LBU3_9BILA</name>
<feature type="signal peptide" evidence="8">
    <location>
        <begin position="1"/>
        <end position="20"/>
    </location>
</feature>
<dbReference type="EMBL" id="CAJFDH010000005">
    <property type="protein sequence ID" value="CAD5225608.1"/>
    <property type="molecule type" value="Genomic_DNA"/>
</dbReference>
<evidence type="ECO:0000256" key="8">
    <source>
        <dbReference type="SAM" id="SignalP"/>
    </source>
</evidence>
<sequence length="1456" mass="167944">MHSIAIPLVLLLLLLHTVLLKSVLSSTAEDFSLRECNIKSFGYDSFVCQCDASYGCDNIAPIGNIEKDQAVVYTTSMHQHRLNRTVMKFEKYEPSNSSFTLKVNSTAQLQKIIGFGGAITDAATSVYLKDNALKKVLLRQYYGPDGIEYSIGRVPIGSCDFSEGNWSYSETPDDYMLEHFGTDQDYKLTRTATRNSSSDSRNQVVWFIMVSSWLDEGHWKDARGGKLKGGFNGVYYLAYAKYLLKFFKLYATQGINFWGMTIQNEPSFGSDYNWRWQGMYLSPAMQRDFVNGRLAPLLKSNNLTKDIIIMAHDDQRSEILGAAKDIYSKKVNHEVDGLGVHWYSWSAYEPLSEVHKLRPDKFILSTEACNSYYDTDHIPQLGSWQPAQNYAHDIIQNLRNYVAGWTDWNIWLNEQGGPNWVGNFVDAPIIVDTEKGVFYKQPMYYILGHFSKFIPPGSYRVNSTQSKSDNGFETVSFITPKQQVVVVVMNTSGKRKFDIVVKKTNSTPKMPKQKVLRREHLMPLFSDNFDNVGQPIPATPRERVMDRHWEPIQEQLAIIETLKEKNTVLRHLGRWPSKNVTVDMGAAARDKDTDLQDQVEVTDMFFKACRSLKFNETLYGDDFEVPLAMNAAELMGKTTDCGLERIEPFFLTEDKVNFIKKCKWADIDYITICDTQLALMASWLVNVESLDTTVFTNVLSLHPETCDNDIMLKAIINSCNWIVSMFINLVESAETIVEDDAMNRKTVHQFCSPNYVDVMAFLDEAIEQNNLENSFNKDLYIATDGELKPSRPSIRTLKEAIAVRLEFLKSLMEAIGNAFPLLTRSPEGVETKNDRKNKKLKKPKKRKPSDPELPNLRNMTKCFRLAYSYISLSLDTVEFGRPPPDGFDYEHINRIRNMGNVTKDRTLFNEEQSGVYAKNPDGDYSWVPPIVPNLSFHQLPNNFPHEVKLVSRDRGLYFFGSFIQELYDAILMIPPVPWALDEVFGAFAKFQKLHVVARSFLELTILTSKLKILWYYNLEDLTENGIDDFSCTYKLKQLFYLATMQSLFFQDPLPHFNLDEPEWPVMEPDELIKLSPFASGLTEREAEDRQSELNRFSYASTLKQFLYDMGRVHSHHLQYLVHSTYHFRSKMCTNLADLYASYLPKALTLELTMDRSMTSYNRKVFQDHIELVRKTGIQRPLPLRFSGCPAFLSTYVQYHTFMLCRMHIQQTLHLEIVPMGELDMVLFIYLCVLRRFGSILKKQMMGYNSFTKLPIPDTFDRIVEERQILEARAQATTFPNMVQVAAEVQMCLVNVREEYDLWNFTPSYQDYKIFLNFMTQDYLNDRPPCKSTEELCTYANINFLRAKELYMHTEKSKHYVKELGAINSFLQRLSEGQYKTKNAFKLTFPYLDNIMIFDIRFPGTAEIQSPRITSPTLNPSRTERKKVQDDDVDKLAQDLQHVQVAGDKQKKKKGKK</sequence>
<evidence type="ECO:0000256" key="7">
    <source>
        <dbReference type="SAM" id="MobiDB-lite"/>
    </source>
</evidence>
<dbReference type="EC" id="3.2.1.45" evidence="3 6"/>
<feature type="compositionally biased region" description="Polar residues" evidence="7">
    <location>
        <begin position="1409"/>
        <end position="1420"/>
    </location>
</feature>
<feature type="domain" description="Glycosyl hydrolase family 30 TIM-barrel" evidence="9">
    <location>
        <begin position="112"/>
        <end position="454"/>
    </location>
</feature>
<dbReference type="Proteomes" id="UP000614601">
    <property type="component" value="Unassembled WGS sequence"/>
</dbReference>
<dbReference type="Gene3D" id="3.20.20.80">
    <property type="entry name" value="Glycosidases"/>
    <property type="match status" value="1"/>
</dbReference>
<dbReference type="SUPFAM" id="SSF51445">
    <property type="entry name" value="(Trans)glycosidases"/>
    <property type="match status" value="1"/>
</dbReference>